<reference evidence="1 2" key="1">
    <citation type="submission" date="2014-04" db="EMBL/GenBank/DDBJ databases">
        <authorList>
            <consortium name="DOE Joint Genome Institute"/>
            <person name="Kuo A."/>
            <person name="Gay G."/>
            <person name="Dore J."/>
            <person name="Kohler A."/>
            <person name="Nagy L.G."/>
            <person name="Floudas D."/>
            <person name="Copeland A."/>
            <person name="Barry K.W."/>
            <person name="Cichocki N."/>
            <person name="Veneault-Fourrey C."/>
            <person name="LaButti K."/>
            <person name="Lindquist E.A."/>
            <person name="Lipzen A."/>
            <person name="Lundell T."/>
            <person name="Morin E."/>
            <person name="Murat C."/>
            <person name="Sun H."/>
            <person name="Tunlid A."/>
            <person name="Henrissat B."/>
            <person name="Grigoriev I.V."/>
            <person name="Hibbett D.S."/>
            <person name="Martin F."/>
            <person name="Nordberg H.P."/>
            <person name="Cantor M.N."/>
            <person name="Hua S.X."/>
        </authorList>
    </citation>
    <scope>NUCLEOTIDE SEQUENCE [LARGE SCALE GENOMIC DNA]</scope>
    <source>
        <strain evidence="2">h7</strain>
    </source>
</reference>
<gene>
    <name evidence="1" type="ORF">M413DRAFT_28234</name>
</gene>
<keyword evidence="2" id="KW-1185">Reference proteome</keyword>
<evidence type="ECO:0000313" key="1">
    <source>
        <dbReference type="EMBL" id="KIM41169.1"/>
    </source>
</evidence>
<proteinExistence type="predicted"/>
<evidence type="ECO:0000313" key="2">
    <source>
        <dbReference type="Proteomes" id="UP000053424"/>
    </source>
</evidence>
<reference evidence="2" key="2">
    <citation type="submission" date="2015-01" db="EMBL/GenBank/DDBJ databases">
        <title>Evolutionary Origins and Diversification of the Mycorrhizal Mutualists.</title>
        <authorList>
            <consortium name="DOE Joint Genome Institute"/>
            <consortium name="Mycorrhizal Genomics Consortium"/>
            <person name="Kohler A."/>
            <person name="Kuo A."/>
            <person name="Nagy L.G."/>
            <person name="Floudas D."/>
            <person name="Copeland A."/>
            <person name="Barry K.W."/>
            <person name="Cichocki N."/>
            <person name="Veneault-Fourrey C."/>
            <person name="LaButti K."/>
            <person name="Lindquist E.A."/>
            <person name="Lipzen A."/>
            <person name="Lundell T."/>
            <person name="Morin E."/>
            <person name="Murat C."/>
            <person name="Riley R."/>
            <person name="Ohm R."/>
            <person name="Sun H."/>
            <person name="Tunlid A."/>
            <person name="Henrissat B."/>
            <person name="Grigoriev I.V."/>
            <person name="Hibbett D.S."/>
            <person name="Martin F."/>
        </authorList>
    </citation>
    <scope>NUCLEOTIDE SEQUENCE [LARGE SCALE GENOMIC DNA]</scope>
    <source>
        <strain evidence="2">h7</strain>
    </source>
</reference>
<dbReference type="AlphaFoldDB" id="A0A0C3CAD5"/>
<organism evidence="1 2">
    <name type="scientific">Hebeloma cylindrosporum</name>
    <dbReference type="NCBI Taxonomy" id="76867"/>
    <lineage>
        <taxon>Eukaryota</taxon>
        <taxon>Fungi</taxon>
        <taxon>Dikarya</taxon>
        <taxon>Basidiomycota</taxon>
        <taxon>Agaricomycotina</taxon>
        <taxon>Agaricomycetes</taxon>
        <taxon>Agaricomycetidae</taxon>
        <taxon>Agaricales</taxon>
        <taxon>Agaricineae</taxon>
        <taxon>Hymenogastraceae</taxon>
        <taxon>Hebeloma</taxon>
    </lineage>
</organism>
<dbReference type="Proteomes" id="UP000053424">
    <property type="component" value="Unassembled WGS sequence"/>
</dbReference>
<name>A0A0C3CAD5_HEBCY</name>
<sequence>MFFRTFSKINSLGGEVLCPELSQIVIYAVGLDPDDYVDDFRLLVEELSNNPVKVIDRSPNKNFEVHLISEEEEIDTLDIRRFLSKIFGRLAPP</sequence>
<protein>
    <submittedName>
        <fullName evidence="1">Uncharacterized protein</fullName>
    </submittedName>
</protein>
<dbReference type="HOGENOM" id="CLU_2399919_0_0_1"/>
<accession>A0A0C3CAD5</accession>
<dbReference type="EMBL" id="KN831781">
    <property type="protein sequence ID" value="KIM41169.1"/>
    <property type="molecule type" value="Genomic_DNA"/>
</dbReference>